<dbReference type="Proteomes" id="UP000216752">
    <property type="component" value="Chromosome"/>
</dbReference>
<keyword evidence="1" id="KW-0472">Membrane</keyword>
<feature type="transmembrane region" description="Helical" evidence="1">
    <location>
        <begin position="6"/>
        <end position="28"/>
    </location>
</feature>
<keyword evidence="1" id="KW-0812">Transmembrane</keyword>
<evidence type="ECO:0000256" key="1">
    <source>
        <dbReference type="SAM" id="Phobius"/>
    </source>
</evidence>
<keyword evidence="1" id="KW-1133">Transmembrane helix</keyword>
<proteinExistence type="predicted"/>
<gene>
    <name evidence="2" type="ORF">SPSIL_057400</name>
</gene>
<sequence>MHGYFPYGMAFFNVLYVVVVGGGLYLLYSISKSLKRIAEKSKKIDQV</sequence>
<evidence type="ECO:0000313" key="3">
    <source>
        <dbReference type="Proteomes" id="UP000216752"/>
    </source>
</evidence>
<dbReference type="EMBL" id="CP155573">
    <property type="protein sequence ID" value="XFO69506.1"/>
    <property type="molecule type" value="Genomic_DNA"/>
</dbReference>
<accession>A0ABZ3IUV0</accession>
<keyword evidence="3" id="KW-1185">Reference proteome</keyword>
<name>A0ABZ3IUV0_9FIRM</name>
<reference evidence="2" key="1">
    <citation type="submission" date="2024-05" db="EMBL/GenBank/DDBJ databases">
        <title>Isolation and characterization of Sporomusa carbonis sp. nov., a carboxydotrophic hydrogenogen in the genus of Sporomusa isolated from a charcoal burning pile.</title>
        <authorList>
            <person name="Boeer T."/>
            <person name="Rosenbaum F."/>
            <person name="Eysell L."/>
            <person name="Mueller V."/>
            <person name="Daniel R."/>
            <person name="Poehlein A."/>
        </authorList>
    </citation>
    <scope>NUCLEOTIDE SEQUENCE [LARGE SCALE GENOMIC DNA]</scope>
    <source>
        <strain evidence="2">DSM 10669</strain>
    </source>
</reference>
<evidence type="ECO:0008006" key="4">
    <source>
        <dbReference type="Google" id="ProtNLM"/>
    </source>
</evidence>
<evidence type="ECO:0000313" key="2">
    <source>
        <dbReference type="EMBL" id="XFO69506.1"/>
    </source>
</evidence>
<protein>
    <recommendedName>
        <fullName evidence="4">CcmD family protein</fullName>
    </recommendedName>
</protein>
<organism evidence="2 3">
    <name type="scientific">Sporomusa silvacetica DSM 10669</name>
    <dbReference type="NCBI Taxonomy" id="1123289"/>
    <lineage>
        <taxon>Bacteria</taxon>
        <taxon>Bacillati</taxon>
        <taxon>Bacillota</taxon>
        <taxon>Negativicutes</taxon>
        <taxon>Selenomonadales</taxon>
        <taxon>Sporomusaceae</taxon>
        <taxon>Sporomusa</taxon>
    </lineage>
</organism>